<dbReference type="AlphaFoldDB" id="A0A2K0WGV2"/>
<dbReference type="Proteomes" id="UP000236664">
    <property type="component" value="Unassembled WGS sequence"/>
</dbReference>
<keyword evidence="2" id="KW-1185">Reference proteome</keyword>
<accession>A0A2K0WGV2</accession>
<protein>
    <submittedName>
        <fullName evidence="1">Uncharacterized protein</fullName>
    </submittedName>
</protein>
<name>A0A2K0WGV2_GIBNY</name>
<sequence length="240" mass="26841">MDAYLGAVAENALRSKRKADIERAAKEIASDIFPTHNHIDALNRSLIVLKRVAILRLHQYLLRLRYLSSRYSDISVSASPEMSVDDLEAVERSLVSQVDSLNKGAHNNQTVPQIEFSTKNDGDRNMFVPEWKTWLKENGEIPFLISYMHPSGYGYYDLRINRISAQFLSNYGNLSLMKTDSQGDWTSVSQTDSDAKILPALFTSGTIDLSPTDLGNINLSEVAEVKLLVSARGTPLKNFS</sequence>
<dbReference type="EMBL" id="MTQA01000066">
    <property type="protein sequence ID" value="PNP81490.1"/>
    <property type="molecule type" value="Genomic_DNA"/>
</dbReference>
<proteinExistence type="predicted"/>
<evidence type="ECO:0000313" key="2">
    <source>
        <dbReference type="Proteomes" id="UP000236664"/>
    </source>
</evidence>
<gene>
    <name evidence="1" type="ORF">FNYG_05165</name>
</gene>
<organism evidence="1 2">
    <name type="scientific">Gibberella nygamai</name>
    <name type="common">Bean root rot disease fungus</name>
    <name type="synonym">Fusarium nygamai</name>
    <dbReference type="NCBI Taxonomy" id="42673"/>
    <lineage>
        <taxon>Eukaryota</taxon>
        <taxon>Fungi</taxon>
        <taxon>Dikarya</taxon>
        <taxon>Ascomycota</taxon>
        <taxon>Pezizomycotina</taxon>
        <taxon>Sordariomycetes</taxon>
        <taxon>Hypocreomycetidae</taxon>
        <taxon>Hypocreales</taxon>
        <taxon>Nectriaceae</taxon>
        <taxon>Fusarium</taxon>
        <taxon>Fusarium fujikuroi species complex</taxon>
    </lineage>
</organism>
<dbReference type="OrthoDB" id="5097773at2759"/>
<evidence type="ECO:0000313" key="1">
    <source>
        <dbReference type="EMBL" id="PNP81490.1"/>
    </source>
</evidence>
<comment type="caution">
    <text evidence="1">The sequence shown here is derived from an EMBL/GenBank/DDBJ whole genome shotgun (WGS) entry which is preliminary data.</text>
</comment>
<reference evidence="1 2" key="1">
    <citation type="submission" date="2017-06" db="EMBL/GenBank/DDBJ databases">
        <title>Genome of Fusarium nygamai isolate CS10214.</title>
        <authorList>
            <person name="Gardiner D.M."/>
            <person name="Obanor F."/>
            <person name="Kazan K."/>
        </authorList>
    </citation>
    <scope>NUCLEOTIDE SEQUENCE [LARGE SCALE GENOMIC DNA]</scope>
    <source>
        <strain evidence="1 2">CS10214</strain>
    </source>
</reference>